<dbReference type="GO" id="GO:0032259">
    <property type="term" value="P:methylation"/>
    <property type="evidence" value="ECO:0007669"/>
    <property type="project" value="UniProtKB-KW"/>
</dbReference>
<keyword evidence="4 5" id="KW-0862">Zinc</keyword>
<dbReference type="EMBL" id="JAEUBD010001178">
    <property type="protein sequence ID" value="KAH3665258.1"/>
    <property type="molecule type" value="Genomic_DNA"/>
</dbReference>
<dbReference type="GO" id="GO:0009086">
    <property type="term" value="P:methionine biosynthetic process"/>
    <property type="evidence" value="ECO:0007669"/>
    <property type="project" value="InterPro"/>
</dbReference>
<reference evidence="7" key="1">
    <citation type="journal article" date="2021" name="Open Biol.">
        <title>Shared evolutionary footprints suggest mitochondrial oxidative damage underlies multiple complex I losses in fungi.</title>
        <authorList>
            <person name="Schikora-Tamarit M.A."/>
            <person name="Marcet-Houben M."/>
            <person name="Nosek J."/>
            <person name="Gabaldon T."/>
        </authorList>
    </citation>
    <scope>NUCLEOTIDE SEQUENCE</scope>
    <source>
        <strain evidence="7">NCAIM Y.01608</strain>
    </source>
</reference>
<sequence length="301" mass="32820">MLLLDGALGTELEKRGVDVSGGLWSGRAVLDSADTVRAIHLDYMRSGANIVLTATYQLCDANIEQNHQDPHAVYTQAVGLCAQARRDYEGDAGVKIAGSIGPYGAYLADGSEYTGNYGSVTDAQLRAFHEGRFRFLAQSSDVDVLALETIPSFQEIRVLAELASTQEKPWYLSLSVRETALVDGTPLAHVVSWLDSHYDRNLVAVGVNCCGVRVALPVVEELDRQLSNSQNLRNARIVLYPNSGEVYDGTTKTWSGEPSHFVEAVKQCLQYKRVGIVGGCCRTGPADIRQLRTLIDESDSH</sequence>
<evidence type="ECO:0000256" key="5">
    <source>
        <dbReference type="PROSITE-ProRule" id="PRU00333"/>
    </source>
</evidence>
<evidence type="ECO:0000256" key="3">
    <source>
        <dbReference type="ARBA" id="ARBA00022723"/>
    </source>
</evidence>
<gene>
    <name evidence="7" type="ORF">OGATHE_004073</name>
</gene>
<evidence type="ECO:0000313" key="7">
    <source>
        <dbReference type="EMBL" id="KAH3665258.1"/>
    </source>
</evidence>
<dbReference type="NCBIfam" id="NF007020">
    <property type="entry name" value="PRK09485.1"/>
    <property type="match status" value="1"/>
</dbReference>
<keyword evidence="3 5" id="KW-0479">Metal-binding</keyword>
<evidence type="ECO:0000256" key="1">
    <source>
        <dbReference type="ARBA" id="ARBA00022603"/>
    </source>
</evidence>
<dbReference type="GO" id="GO:0008898">
    <property type="term" value="F:S-adenosylmethionine-homocysteine S-methyltransferase activity"/>
    <property type="evidence" value="ECO:0007669"/>
    <property type="project" value="TreeGrafter"/>
</dbReference>
<dbReference type="Gene3D" id="3.20.20.330">
    <property type="entry name" value="Homocysteine-binding-like domain"/>
    <property type="match status" value="1"/>
</dbReference>
<dbReference type="InterPro" id="IPR003726">
    <property type="entry name" value="HCY_dom"/>
</dbReference>
<dbReference type="PANTHER" id="PTHR46015:SF1">
    <property type="entry name" value="HOMOCYSTEINE S-METHYLTRANSFERASE-LIKE ISOFORM 1"/>
    <property type="match status" value="1"/>
</dbReference>
<evidence type="ECO:0000313" key="8">
    <source>
        <dbReference type="Proteomes" id="UP000788993"/>
    </source>
</evidence>
<protein>
    <recommendedName>
        <fullName evidence="6">Hcy-binding domain-containing protein</fullName>
    </recommendedName>
</protein>
<name>A0A9P8P3P6_9ASCO</name>
<comment type="caution">
    <text evidence="7">The sequence shown here is derived from an EMBL/GenBank/DDBJ whole genome shotgun (WGS) entry which is preliminary data.</text>
</comment>
<dbReference type="GO" id="GO:0008270">
    <property type="term" value="F:zinc ion binding"/>
    <property type="evidence" value="ECO:0007669"/>
    <property type="project" value="InterPro"/>
</dbReference>
<proteinExistence type="predicted"/>
<feature type="binding site" evidence="5">
    <location>
        <position position="281"/>
    </location>
    <ligand>
        <name>Zn(2+)</name>
        <dbReference type="ChEBI" id="CHEBI:29105"/>
    </ligand>
</feature>
<dbReference type="GO" id="GO:0033528">
    <property type="term" value="P:S-methylmethionine cycle"/>
    <property type="evidence" value="ECO:0007669"/>
    <property type="project" value="TreeGrafter"/>
</dbReference>
<dbReference type="PROSITE" id="PS50970">
    <property type="entry name" value="HCY"/>
    <property type="match status" value="1"/>
</dbReference>
<evidence type="ECO:0000256" key="2">
    <source>
        <dbReference type="ARBA" id="ARBA00022679"/>
    </source>
</evidence>
<dbReference type="Proteomes" id="UP000788993">
    <property type="component" value="Unassembled WGS sequence"/>
</dbReference>
<keyword evidence="1 5" id="KW-0489">Methyltransferase</keyword>
<evidence type="ECO:0000259" key="6">
    <source>
        <dbReference type="PROSITE" id="PS50970"/>
    </source>
</evidence>
<dbReference type="SUPFAM" id="SSF82282">
    <property type="entry name" value="Homocysteine S-methyltransferase"/>
    <property type="match status" value="1"/>
</dbReference>
<evidence type="ECO:0000256" key="4">
    <source>
        <dbReference type="ARBA" id="ARBA00022833"/>
    </source>
</evidence>
<organism evidence="7 8">
    <name type="scientific">Ogataea polymorpha</name>
    <dbReference type="NCBI Taxonomy" id="460523"/>
    <lineage>
        <taxon>Eukaryota</taxon>
        <taxon>Fungi</taxon>
        <taxon>Dikarya</taxon>
        <taxon>Ascomycota</taxon>
        <taxon>Saccharomycotina</taxon>
        <taxon>Pichiomycetes</taxon>
        <taxon>Pichiales</taxon>
        <taxon>Pichiaceae</taxon>
        <taxon>Ogataea</taxon>
    </lineage>
</organism>
<feature type="binding site" evidence="5">
    <location>
        <position position="280"/>
    </location>
    <ligand>
        <name>Zn(2+)</name>
        <dbReference type="ChEBI" id="CHEBI:29105"/>
    </ligand>
</feature>
<accession>A0A9P8P3P6</accession>
<feature type="binding site" evidence="5">
    <location>
        <position position="209"/>
    </location>
    <ligand>
        <name>Zn(2+)</name>
        <dbReference type="ChEBI" id="CHEBI:29105"/>
    </ligand>
</feature>
<dbReference type="InterPro" id="IPR036589">
    <property type="entry name" value="HCY_dom_sf"/>
</dbReference>
<feature type="domain" description="Hcy-binding" evidence="6">
    <location>
        <begin position="1"/>
        <end position="295"/>
    </location>
</feature>
<reference evidence="7" key="2">
    <citation type="submission" date="2021-01" db="EMBL/GenBank/DDBJ databases">
        <authorList>
            <person name="Schikora-Tamarit M.A."/>
        </authorList>
    </citation>
    <scope>NUCLEOTIDE SEQUENCE</scope>
    <source>
        <strain evidence="7">NCAIM Y.01608</strain>
    </source>
</reference>
<dbReference type="InterPro" id="IPR051486">
    <property type="entry name" value="Hcy_S-methyltransferase"/>
</dbReference>
<dbReference type="Pfam" id="PF02574">
    <property type="entry name" value="S-methyl_trans"/>
    <property type="match status" value="1"/>
</dbReference>
<dbReference type="PANTHER" id="PTHR46015">
    <property type="entry name" value="ZGC:172121"/>
    <property type="match status" value="1"/>
</dbReference>
<keyword evidence="8" id="KW-1185">Reference proteome</keyword>
<comment type="cofactor">
    <cofactor evidence="5">
        <name>Zn(2+)</name>
        <dbReference type="ChEBI" id="CHEBI:29105"/>
    </cofactor>
</comment>
<dbReference type="AlphaFoldDB" id="A0A9P8P3P6"/>
<keyword evidence="2 5" id="KW-0808">Transferase</keyword>